<dbReference type="AlphaFoldDB" id="A0A8S4R4C2"/>
<gene>
    <name evidence="2" type="primary">jg27723</name>
    <name evidence="2" type="ORF">PAEG_LOCUS8270</name>
</gene>
<proteinExistence type="predicted"/>
<comment type="caution">
    <text evidence="2">The sequence shown here is derived from an EMBL/GenBank/DDBJ whole genome shotgun (WGS) entry which is preliminary data.</text>
</comment>
<name>A0A8S4R4C2_9NEOP</name>
<evidence type="ECO:0000313" key="2">
    <source>
        <dbReference type="EMBL" id="CAH2228248.1"/>
    </source>
</evidence>
<dbReference type="Proteomes" id="UP000838756">
    <property type="component" value="Unassembled WGS sequence"/>
</dbReference>
<protein>
    <submittedName>
        <fullName evidence="2">Jg27723 protein</fullName>
    </submittedName>
</protein>
<evidence type="ECO:0000256" key="1">
    <source>
        <dbReference type="SAM" id="MobiDB-lite"/>
    </source>
</evidence>
<keyword evidence="3" id="KW-1185">Reference proteome</keyword>
<sequence>DLPQPNFLVYSGPPPQPPVYRPKKQKQVRIDDSVPRWAYNLERRRIAAEERHATALEALVDILSDIRDNMRRIEPQ</sequence>
<dbReference type="EMBL" id="CAKXAJ010023953">
    <property type="protein sequence ID" value="CAH2228248.1"/>
    <property type="molecule type" value="Genomic_DNA"/>
</dbReference>
<accession>A0A8S4R4C2</accession>
<organism evidence="2 3">
    <name type="scientific">Pararge aegeria aegeria</name>
    <dbReference type="NCBI Taxonomy" id="348720"/>
    <lineage>
        <taxon>Eukaryota</taxon>
        <taxon>Metazoa</taxon>
        <taxon>Ecdysozoa</taxon>
        <taxon>Arthropoda</taxon>
        <taxon>Hexapoda</taxon>
        <taxon>Insecta</taxon>
        <taxon>Pterygota</taxon>
        <taxon>Neoptera</taxon>
        <taxon>Endopterygota</taxon>
        <taxon>Lepidoptera</taxon>
        <taxon>Glossata</taxon>
        <taxon>Ditrysia</taxon>
        <taxon>Papilionoidea</taxon>
        <taxon>Nymphalidae</taxon>
        <taxon>Satyrinae</taxon>
        <taxon>Satyrini</taxon>
        <taxon>Parargina</taxon>
        <taxon>Pararge</taxon>
    </lineage>
</organism>
<evidence type="ECO:0000313" key="3">
    <source>
        <dbReference type="Proteomes" id="UP000838756"/>
    </source>
</evidence>
<reference evidence="2" key="1">
    <citation type="submission" date="2022-03" db="EMBL/GenBank/DDBJ databases">
        <authorList>
            <person name="Lindestad O."/>
        </authorList>
    </citation>
    <scope>NUCLEOTIDE SEQUENCE</scope>
</reference>
<feature type="region of interest" description="Disordered" evidence="1">
    <location>
        <begin position="1"/>
        <end position="27"/>
    </location>
</feature>
<feature type="non-terminal residue" evidence="2">
    <location>
        <position position="1"/>
    </location>
</feature>